<gene>
    <name evidence="2" type="ORF">D0Q02_03115</name>
</gene>
<evidence type="ECO:0008006" key="4">
    <source>
        <dbReference type="Google" id="ProtNLM"/>
    </source>
</evidence>
<dbReference type="AlphaFoldDB" id="A0A372G6S4"/>
<comment type="caution">
    <text evidence="2">The sequence shown here is derived from an EMBL/GenBank/DDBJ whole genome shotgun (WGS) entry which is preliminary data.</text>
</comment>
<feature type="transmembrane region" description="Helical" evidence="1">
    <location>
        <begin position="30"/>
        <end position="47"/>
    </location>
</feature>
<evidence type="ECO:0000313" key="3">
    <source>
        <dbReference type="Proteomes" id="UP000262621"/>
    </source>
</evidence>
<keyword evidence="1" id="KW-0472">Membrane</keyword>
<feature type="transmembrane region" description="Helical" evidence="1">
    <location>
        <begin position="7"/>
        <end position="24"/>
    </location>
</feature>
<dbReference type="EMBL" id="QVFU01000001">
    <property type="protein sequence ID" value="RFS48476.1"/>
    <property type="molecule type" value="Genomic_DNA"/>
</dbReference>
<accession>A0A372G6S4</accession>
<dbReference type="Proteomes" id="UP000262621">
    <property type="component" value="Unassembled WGS sequence"/>
</dbReference>
<feature type="transmembrane region" description="Helical" evidence="1">
    <location>
        <begin position="133"/>
        <end position="153"/>
    </location>
</feature>
<keyword evidence="3" id="KW-1185">Reference proteome</keyword>
<keyword evidence="1" id="KW-0812">Transmembrane</keyword>
<feature type="transmembrane region" description="Helical" evidence="1">
    <location>
        <begin position="59"/>
        <end position="81"/>
    </location>
</feature>
<evidence type="ECO:0000313" key="2">
    <source>
        <dbReference type="EMBL" id="RFS48476.1"/>
    </source>
</evidence>
<organism evidence="2 3">
    <name type="scientific">Micromonospora craniellae</name>
    <dbReference type="NCBI Taxonomy" id="2294034"/>
    <lineage>
        <taxon>Bacteria</taxon>
        <taxon>Bacillati</taxon>
        <taxon>Actinomycetota</taxon>
        <taxon>Actinomycetes</taxon>
        <taxon>Micromonosporales</taxon>
        <taxon>Micromonosporaceae</taxon>
        <taxon>Micromonospora</taxon>
    </lineage>
</organism>
<feature type="transmembrane region" description="Helical" evidence="1">
    <location>
        <begin position="87"/>
        <end position="106"/>
    </location>
</feature>
<proteinExistence type="predicted"/>
<sequence>MPGKQSFWPFLVVLVFGLGAWLDWAVLRVPAGLVLILLTPGWLVLRLSRARLTWWYRAVLAAGISFALAMSSLLVLELFAVTATPTVVGVLVAGVTLLLAVADLLVGRFANRLTAAPVAPRLSRGSVPPVRRLAAPVLAGLLTVGLAATAWGVSVASERDHTSVTFTQVGLVPLNDAPRTLTVSVTNREGRQVAYRVVIDAPGAEPQEMPVTLDDGDRWDQRVTAAEAGTVEVTVHGGSEVPTGARSVRAVVL</sequence>
<protein>
    <recommendedName>
        <fullName evidence="4">DUF1616 domain-containing protein</fullName>
    </recommendedName>
</protein>
<name>A0A372G6S4_9ACTN</name>
<dbReference type="RefSeq" id="WP_117226385.1">
    <property type="nucleotide sequence ID" value="NZ_CP061725.1"/>
</dbReference>
<keyword evidence="1" id="KW-1133">Transmembrane helix</keyword>
<reference evidence="2 3" key="1">
    <citation type="submission" date="2018-08" db="EMBL/GenBank/DDBJ databases">
        <title>Verrucosispora craniellae sp. nov., isolated from a marine sponge in the South China Sea.</title>
        <authorList>
            <person name="Li L."/>
            <person name="Lin H.W."/>
        </authorList>
    </citation>
    <scope>NUCLEOTIDE SEQUENCE [LARGE SCALE GENOMIC DNA]</scope>
    <source>
        <strain evidence="2 3">LHW63014</strain>
    </source>
</reference>
<evidence type="ECO:0000256" key="1">
    <source>
        <dbReference type="SAM" id="Phobius"/>
    </source>
</evidence>